<sequence>MITPSVYESPQAVKHTTVTKYEEFAKDKFLVATSTILKSLTIKLGMMLLGQYDQVWFVLIESEKERVVEIDILTDDSSI</sequence>
<dbReference type="EMBL" id="JAQJZL010000014">
    <property type="protein sequence ID" value="KAJ6030843.1"/>
    <property type="molecule type" value="Genomic_DNA"/>
</dbReference>
<reference evidence="1" key="1">
    <citation type="journal article" date="2023" name="IMA Fungus">
        <title>Comparative genomic study of the Penicillium genus elucidates a diverse pangenome and 15 lateral gene transfer events.</title>
        <authorList>
            <person name="Petersen C."/>
            <person name="Sorensen T."/>
            <person name="Nielsen M.R."/>
            <person name="Sondergaard T.E."/>
            <person name="Sorensen J.L."/>
            <person name="Fitzpatrick D.A."/>
            <person name="Frisvad J.C."/>
            <person name="Nielsen K.L."/>
        </authorList>
    </citation>
    <scope>NUCLEOTIDE SEQUENCE</scope>
    <source>
        <strain evidence="1">IBT 15450</strain>
    </source>
</reference>
<dbReference type="Proteomes" id="UP001219568">
    <property type="component" value="Unassembled WGS sequence"/>
</dbReference>
<protein>
    <submittedName>
        <fullName evidence="1">Uncharacterized protein</fullName>
    </submittedName>
</protein>
<organism evidence="1 2">
    <name type="scientific">Penicillium canescens</name>
    <dbReference type="NCBI Taxonomy" id="5083"/>
    <lineage>
        <taxon>Eukaryota</taxon>
        <taxon>Fungi</taxon>
        <taxon>Dikarya</taxon>
        <taxon>Ascomycota</taxon>
        <taxon>Pezizomycotina</taxon>
        <taxon>Eurotiomycetes</taxon>
        <taxon>Eurotiomycetidae</taxon>
        <taxon>Eurotiales</taxon>
        <taxon>Aspergillaceae</taxon>
        <taxon>Penicillium</taxon>
    </lineage>
</organism>
<comment type="caution">
    <text evidence="1">The sequence shown here is derived from an EMBL/GenBank/DDBJ whole genome shotgun (WGS) entry which is preliminary data.</text>
</comment>
<accession>A0AAD6I696</accession>
<reference evidence="1" key="2">
    <citation type="submission" date="2023-01" db="EMBL/GenBank/DDBJ databases">
        <authorList>
            <person name="Petersen C."/>
        </authorList>
    </citation>
    <scope>NUCLEOTIDE SEQUENCE</scope>
    <source>
        <strain evidence="1">IBT 15450</strain>
    </source>
</reference>
<gene>
    <name evidence="1" type="ORF">N7460_011109</name>
</gene>
<keyword evidence="2" id="KW-1185">Reference proteome</keyword>
<proteinExistence type="predicted"/>
<evidence type="ECO:0000313" key="2">
    <source>
        <dbReference type="Proteomes" id="UP001219568"/>
    </source>
</evidence>
<evidence type="ECO:0000313" key="1">
    <source>
        <dbReference type="EMBL" id="KAJ6030843.1"/>
    </source>
</evidence>
<dbReference type="AlphaFoldDB" id="A0AAD6I696"/>
<name>A0AAD6I696_PENCN</name>